<dbReference type="KEGG" id="rru:Rru_A3181"/>
<gene>
    <name evidence="2" type="ordered locus">Rru_A3181</name>
</gene>
<evidence type="ECO:0000313" key="3">
    <source>
        <dbReference type="Proteomes" id="UP000001929"/>
    </source>
</evidence>
<keyword evidence="1" id="KW-0812">Transmembrane</keyword>
<proteinExistence type="predicted"/>
<reference evidence="2 3" key="1">
    <citation type="journal article" date="2011" name="Stand. Genomic Sci.">
        <title>Complete genome sequence of Rhodospirillum rubrum type strain (S1).</title>
        <authorList>
            <person name="Munk A.C."/>
            <person name="Copeland A."/>
            <person name="Lucas S."/>
            <person name="Lapidus A."/>
            <person name="Del Rio T.G."/>
            <person name="Barry K."/>
            <person name="Detter J.C."/>
            <person name="Hammon N."/>
            <person name="Israni S."/>
            <person name="Pitluck S."/>
            <person name="Brettin T."/>
            <person name="Bruce D."/>
            <person name="Han C."/>
            <person name="Tapia R."/>
            <person name="Gilna P."/>
            <person name="Schmutz J."/>
            <person name="Larimer F."/>
            <person name="Land M."/>
            <person name="Kyrpides N.C."/>
            <person name="Mavromatis K."/>
            <person name="Richardson P."/>
            <person name="Rohde M."/>
            <person name="Goker M."/>
            <person name="Klenk H.P."/>
            <person name="Zhang Y."/>
            <person name="Roberts G.P."/>
            <person name="Reslewic S."/>
            <person name="Schwartz D.C."/>
        </authorList>
    </citation>
    <scope>NUCLEOTIDE SEQUENCE [LARGE SCALE GENOMIC DNA]</scope>
    <source>
        <strain evidence="3">ATCC 11170 / ATH 1.1.1 / DSM 467 / LMG 4362 / NCIMB 8255 / S1</strain>
    </source>
</reference>
<dbReference type="PATRIC" id="fig|269796.9.peg.3294"/>
<protein>
    <submittedName>
        <fullName evidence="2">Uncharacterized protein</fullName>
    </submittedName>
</protein>
<sequence>MDAPMSKTEMSRKARGKWRIALFTLWIASTLLVFAAIALGAFVNTQNTGNEIYWWAPVVPTLMIVMLASGGAWIIVLARSRRKGEALRHFGAEERADRDGYGRTESTRERLPR</sequence>
<keyword evidence="1" id="KW-1133">Transmembrane helix</keyword>
<dbReference type="EnsemblBacteria" id="ABC23976">
    <property type="protein sequence ID" value="ABC23976"/>
    <property type="gene ID" value="Rru_A3181"/>
</dbReference>
<feature type="transmembrane region" description="Helical" evidence="1">
    <location>
        <begin position="20"/>
        <end position="42"/>
    </location>
</feature>
<keyword evidence="3" id="KW-1185">Reference proteome</keyword>
<name>Q2RPG9_RHORT</name>
<dbReference type="HOGENOM" id="CLU_2131613_0_0_5"/>
<keyword evidence="1" id="KW-0472">Membrane</keyword>
<dbReference type="AlphaFoldDB" id="Q2RPG9"/>
<dbReference type="Proteomes" id="UP000001929">
    <property type="component" value="Chromosome"/>
</dbReference>
<evidence type="ECO:0000313" key="2">
    <source>
        <dbReference type="EMBL" id="ABC23976.1"/>
    </source>
</evidence>
<evidence type="ECO:0000256" key="1">
    <source>
        <dbReference type="SAM" id="Phobius"/>
    </source>
</evidence>
<accession>Q2RPG9</accession>
<dbReference type="EMBL" id="CP000230">
    <property type="protein sequence ID" value="ABC23976.1"/>
    <property type="molecule type" value="Genomic_DNA"/>
</dbReference>
<feature type="transmembrane region" description="Helical" evidence="1">
    <location>
        <begin position="54"/>
        <end position="78"/>
    </location>
</feature>
<organism evidence="2 3">
    <name type="scientific">Rhodospirillum rubrum (strain ATCC 11170 / ATH 1.1.1 / DSM 467 / LMG 4362 / NCIMB 8255 / S1)</name>
    <dbReference type="NCBI Taxonomy" id="269796"/>
    <lineage>
        <taxon>Bacteria</taxon>
        <taxon>Pseudomonadati</taxon>
        <taxon>Pseudomonadota</taxon>
        <taxon>Alphaproteobacteria</taxon>
        <taxon>Rhodospirillales</taxon>
        <taxon>Rhodospirillaceae</taxon>
        <taxon>Rhodospirillum</taxon>
    </lineage>
</organism>